<keyword evidence="1" id="KW-1133">Transmembrane helix</keyword>
<keyword evidence="1" id="KW-0812">Transmembrane</keyword>
<feature type="transmembrane region" description="Helical" evidence="1">
    <location>
        <begin position="12"/>
        <end position="31"/>
    </location>
</feature>
<accession>A0A7J9GPT7</accession>
<dbReference type="AlphaFoldDB" id="A0A7J9GPT7"/>
<protein>
    <submittedName>
        <fullName evidence="2">Uncharacterized protein</fullName>
    </submittedName>
</protein>
<gene>
    <name evidence="2" type="ORF">Gohar_010052</name>
</gene>
<keyword evidence="3" id="KW-1185">Reference proteome</keyword>
<dbReference type="Proteomes" id="UP000593560">
    <property type="component" value="Unassembled WGS sequence"/>
</dbReference>
<reference evidence="2 3" key="1">
    <citation type="journal article" date="2019" name="Genome Biol. Evol.">
        <title>Insights into the evolution of the New World diploid cottons (Gossypium, subgenus Houzingenia) based on genome sequencing.</title>
        <authorList>
            <person name="Grover C.E."/>
            <person name="Arick M.A. 2nd"/>
            <person name="Thrash A."/>
            <person name="Conover J.L."/>
            <person name="Sanders W.S."/>
            <person name="Peterson D.G."/>
            <person name="Frelichowski J.E."/>
            <person name="Scheffler J.A."/>
            <person name="Scheffler B.E."/>
            <person name="Wendel J.F."/>
        </authorList>
    </citation>
    <scope>NUCLEOTIDE SEQUENCE [LARGE SCALE GENOMIC DNA]</scope>
    <source>
        <strain evidence="2">0</strain>
        <tissue evidence="2">Leaf</tissue>
    </source>
</reference>
<evidence type="ECO:0000313" key="3">
    <source>
        <dbReference type="Proteomes" id="UP000593560"/>
    </source>
</evidence>
<evidence type="ECO:0000313" key="2">
    <source>
        <dbReference type="EMBL" id="MBA0799540.1"/>
    </source>
</evidence>
<evidence type="ECO:0000256" key="1">
    <source>
        <dbReference type="SAM" id="Phobius"/>
    </source>
</evidence>
<name>A0A7J9GPT7_9ROSI</name>
<comment type="caution">
    <text evidence="2">The sequence shown here is derived from an EMBL/GenBank/DDBJ whole genome shotgun (WGS) entry which is preliminary data.</text>
</comment>
<sequence length="60" mass="6699">MRAMYLDSKRCASAFIFSVYSFSTVTHYPLASIFEPRMFPPCSVGIPPITVTEVNHALSL</sequence>
<dbReference type="EMBL" id="JABFAD010000006">
    <property type="protein sequence ID" value="MBA0799540.1"/>
    <property type="molecule type" value="Genomic_DNA"/>
</dbReference>
<feature type="non-terminal residue" evidence="2">
    <location>
        <position position="60"/>
    </location>
</feature>
<organism evidence="2 3">
    <name type="scientific">Gossypium harknessii</name>
    <dbReference type="NCBI Taxonomy" id="34285"/>
    <lineage>
        <taxon>Eukaryota</taxon>
        <taxon>Viridiplantae</taxon>
        <taxon>Streptophyta</taxon>
        <taxon>Embryophyta</taxon>
        <taxon>Tracheophyta</taxon>
        <taxon>Spermatophyta</taxon>
        <taxon>Magnoliopsida</taxon>
        <taxon>eudicotyledons</taxon>
        <taxon>Gunneridae</taxon>
        <taxon>Pentapetalae</taxon>
        <taxon>rosids</taxon>
        <taxon>malvids</taxon>
        <taxon>Malvales</taxon>
        <taxon>Malvaceae</taxon>
        <taxon>Malvoideae</taxon>
        <taxon>Gossypium</taxon>
    </lineage>
</organism>
<proteinExistence type="predicted"/>
<keyword evidence="1" id="KW-0472">Membrane</keyword>